<accession>A0A382HF38</accession>
<gene>
    <name evidence="1" type="ORF">METZ01_LOCUS238351</name>
</gene>
<dbReference type="EMBL" id="UINC01060708">
    <property type="protein sequence ID" value="SVB85497.1"/>
    <property type="molecule type" value="Genomic_DNA"/>
</dbReference>
<proteinExistence type="predicted"/>
<name>A0A382HF38_9ZZZZ</name>
<organism evidence="1">
    <name type="scientific">marine metagenome</name>
    <dbReference type="NCBI Taxonomy" id="408172"/>
    <lineage>
        <taxon>unclassified sequences</taxon>
        <taxon>metagenomes</taxon>
        <taxon>ecological metagenomes</taxon>
    </lineage>
</organism>
<sequence length="34" mass="3838">MTVCKISNTFDAQIDTFSVLGVTKNYKVHTLLSY</sequence>
<reference evidence="1" key="1">
    <citation type="submission" date="2018-05" db="EMBL/GenBank/DDBJ databases">
        <authorList>
            <person name="Lanie J.A."/>
            <person name="Ng W.-L."/>
            <person name="Kazmierczak K.M."/>
            <person name="Andrzejewski T.M."/>
            <person name="Davidsen T.M."/>
            <person name="Wayne K.J."/>
            <person name="Tettelin H."/>
            <person name="Glass J.I."/>
            <person name="Rusch D."/>
            <person name="Podicherti R."/>
            <person name="Tsui H.-C.T."/>
            <person name="Winkler M.E."/>
        </authorList>
    </citation>
    <scope>NUCLEOTIDE SEQUENCE</scope>
</reference>
<evidence type="ECO:0000313" key="1">
    <source>
        <dbReference type="EMBL" id="SVB85497.1"/>
    </source>
</evidence>
<protein>
    <submittedName>
        <fullName evidence="1">Uncharacterized protein</fullName>
    </submittedName>
</protein>
<dbReference type="AlphaFoldDB" id="A0A382HF38"/>